<comment type="subcellular location">
    <subcellularLocation>
        <location evidence="1">Secreted</location>
    </subcellularLocation>
</comment>
<accession>A0A1H3CGW8</accession>
<dbReference type="Proteomes" id="UP000198500">
    <property type="component" value="Unassembled WGS sequence"/>
</dbReference>
<dbReference type="EMBL" id="FNNI01000006">
    <property type="protein sequence ID" value="SDX53260.1"/>
    <property type="molecule type" value="Genomic_DNA"/>
</dbReference>
<gene>
    <name evidence="4" type="ORF">SAMN05443545_1069</name>
</gene>
<dbReference type="GO" id="GO:0005975">
    <property type="term" value="P:carbohydrate metabolic process"/>
    <property type="evidence" value="ECO:0007669"/>
    <property type="project" value="InterPro"/>
</dbReference>
<dbReference type="PANTHER" id="PTHR34216">
    <property type="match status" value="1"/>
</dbReference>
<dbReference type="SUPFAM" id="SSF88713">
    <property type="entry name" value="Glycoside hydrolase/deacetylase"/>
    <property type="match status" value="1"/>
</dbReference>
<dbReference type="OrthoDB" id="9814639at2"/>
<dbReference type="PANTHER" id="PTHR34216:SF3">
    <property type="entry name" value="POLY-BETA-1,6-N-ACETYL-D-GLUCOSAMINE N-DEACETYLASE"/>
    <property type="match status" value="1"/>
</dbReference>
<dbReference type="GO" id="GO:0016810">
    <property type="term" value="F:hydrolase activity, acting on carbon-nitrogen (but not peptide) bonds"/>
    <property type="evidence" value="ECO:0007669"/>
    <property type="project" value="InterPro"/>
</dbReference>
<keyword evidence="5" id="KW-1185">Reference proteome</keyword>
<evidence type="ECO:0000259" key="3">
    <source>
        <dbReference type="PROSITE" id="PS51677"/>
    </source>
</evidence>
<name>A0A1H3CGW8_9GAMM</name>
<proteinExistence type="predicted"/>
<dbReference type="Gene3D" id="3.20.20.370">
    <property type="entry name" value="Glycoside hydrolase/deacetylase"/>
    <property type="match status" value="1"/>
</dbReference>
<dbReference type="STRING" id="574349.SAMN05443545_1069"/>
<dbReference type="Pfam" id="PF01522">
    <property type="entry name" value="Polysacc_deac_1"/>
    <property type="match status" value="1"/>
</dbReference>
<dbReference type="RefSeq" id="WP_092570028.1">
    <property type="nucleotide sequence ID" value="NZ_BMXH01000010.1"/>
</dbReference>
<dbReference type="CDD" id="cd10971">
    <property type="entry name" value="CE4_DAC_u2_5s"/>
    <property type="match status" value="1"/>
</dbReference>
<dbReference type="PROSITE" id="PS51677">
    <property type="entry name" value="NODB"/>
    <property type="match status" value="1"/>
</dbReference>
<dbReference type="GO" id="GO:0005576">
    <property type="term" value="C:extracellular region"/>
    <property type="evidence" value="ECO:0007669"/>
    <property type="project" value="UniProtKB-SubCell"/>
</dbReference>
<reference evidence="4 5" key="1">
    <citation type="submission" date="2016-10" db="EMBL/GenBank/DDBJ databases">
        <authorList>
            <person name="de Groot N.N."/>
        </authorList>
    </citation>
    <scope>NUCLEOTIDE SEQUENCE [LARGE SCALE GENOMIC DNA]</scope>
    <source>
        <strain evidence="4 5">DSM 19219</strain>
    </source>
</reference>
<evidence type="ECO:0000313" key="4">
    <source>
        <dbReference type="EMBL" id="SDX53260.1"/>
    </source>
</evidence>
<dbReference type="InterPro" id="IPR002509">
    <property type="entry name" value="NODB_dom"/>
</dbReference>
<dbReference type="InterPro" id="IPR051398">
    <property type="entry name" value="Polysacch_Deacetylase"/>
</dbReference>
<feature type="domain" description="NodB homology" evidence="3">
    <location>
        <begin position="64"/>
        <end position="327"/>
    </location>
</feature>
<keyword evidence="2" id="KW-0732">Signal</keyword>
<dbReference type="AlphaFoldDB" id="A0A1H3CGW8"/>
<sequence>MSQPLTIVMYHYVRPLRTSRYPALKALELTDFEGQLDYLQRHYRVVRMEDVIASVKGEASLPENAALLTFDDGYRDHYEHVFPSLVERGLQGSFFPPACAVRERRVLDVNKIHFVLASIDETSLLIDTVFRFLDTHREQYGLDDNDAYYQRYCHESRYDDPDVAFIKRLLQKGLPETLRAELVDELFHRFVTEDERAFADELYMSVNELRELHESGMYLGSHGDRHEWLNTLSGEAQQREIDASLSFLAELGVQTTDWVMCYPYGGYNPLLLELLRLRGCTLGLTVNVDIADLSEDDPLLLPRLDTNDLPMSCVSYDMADRAKCDHL</sequence>
<protein>
    <submittedName>
        <fullName evidence="4">Polysaccharide deacetylase</fullName>
    </submittedName>
</protein>
<evidence type="ECO:0000256" key="2">
    <source>
        <dbReference type="ARBA" id="ARBA00022729"/>
    </source>
</evidence>
<dbReference type="InterPro" id="IPR011330">
    <property type="entry name" value="Glyco_hydro/deAcase_b/a-brl"/>
</dbReference>
<evidence type="ECO:0000313" key="5">
    <source>
        <dbReference type="Proteomes" id="UP000198500"/>
    </source>
</evidence>
<organism evidence="4 5">
    <name type="scientific">Aidingimonas halophila</name>
    <dbReference type="NCBI Taxonomy" id="574349"/>
    <lineage>
        <taxon>Bacteria</taxon>
        <taxon>Pseudomonadati</taxon>
        <taxon>Pseudomonadota</taxon>
        <taxon>Gammaproteobacteria</taxon>
        <taxon>Oceanospirillales</taxon>
        <taxon>Halomonadaceae</taxon>
        <taxon>Aidingimonas</taxon>
    </lineage>
</organism>
<evidence type="ECO:0000256" key="1">
    <source>
        <dbReference type="ARBA" id="ARBA00004613"/>
    </source>
</evidence>